<dbReference type="GO" id="GO:0005615">
    <property type="term" value="C:extracellular space"/>
    <property type="evidence" value="ECO:0007669"/>
    <property type="project" value="TreeGrafter"/>
</dbReference>
<dbReference type="PANTHER" id="PTHR14122">
    <property type="entry name" value="GHRELIN PRECURSOR"/>
    <property type="match status" value="1"/>
</dbReference>
<dbReference type="GO" id="GO:0050728">
    <property type="term" value="P:negative regulation of inflammatory response"/>
    <property type="evidence" value="ECO:0007669"/>
    <property type="project" value="TreeGrafter"/>
</dbReference>
<keyword evidence="2" id="KW-0732">Signal</keyword>
<evidence type="ECO:0000256" key="1">
    <source>
        <dbReference type="SAM" id="MobiDB-lite"/>
    </source>
</evidence>
<dbReference type="InterPro" id="IPR005441">
    <property type="entry name" value="Preproghrelin"/>
</dbReference>
<proteinExistence type="evidence at transcript level"/>
<name>A0A0P0LIN0_TACFU</name>
<dbReference type="GO" id="GO:0001696">
    <property type="term" value="P:gastric acid secretion"/>
    <property type="evidence" value="ECO:0007669"/>
    <property type="project" value="TreeGrafter"/>
</dbReference>
<protein>
    <submittedName>
        <fullName evidence="3">Ghrelin</fullName>
    </submittedName>
</protein>
<dbReference type="GO" id="GO:0031768">
    <property type="term" value="F:ghrelin receptor binding"/>
    <property type="evidence" value="ECO:0007669"/>
    <property type="project" value="TreeGrafter"/>
</dbReference>
<accession>A0A0P0LIN0</accession>
<dbReference type="GO" id="GO:0032095">
    <property type="term" value="P:regulation of response to food"/>
    <property type="evidence" value="ECO:0007669"/>
    <property type="project" value="TreeGrafter"/>
</dbReference>
<reference evidence="3" key="1">
    <citation type="submission" date="2015-04" db="EMBL/GenBank/DDBJ databases">
        <title>A gene sequence for ghrelin.</title>
        <authorList>
            <person name="Zhang J."/>
            <person name="Ma W."/>
            <person name="Mei J."/>
        </authorList>
    </citation>
    <scope>NUCLEOTIDE SEQUENCE</scope>
</reference>
<sequence length="112" mass="12274">MLIMLGHRRIGYVILLLCAVSFWAETAMCGSSFLSPAQKPQSRGDRKPPRVGRRTAAELEPTLHSEDKIMVSAPFRLAVFLTDTQYKDYGPVLQSMLLDVLGGDPPPSDGAN</sequence>
<evidence type="ECO:0000313" key="3">
    <source>
        <dbReference type="EMBL" id="ALK82256.1"/>
    </source>
</evidence>
<dbReference type="GO" id="GO:0060124">
    <property type="term" value="P:positive regulation of growth hormone secretion"/>
    <property type="evidence" value="ECO:0007669"/>
    <property type="project" value="TreeGrafter"/>
</dbReference>
<dbReference type="AlphaFoldDB" id="A0A0P0LIN0"/>
<dbReference type="PANTHER" id="PTHR14122:SF1">
    <property type="entry name" value="APPETITE-REGULATING HORMONE"/>
    <property type="match status" value="1"/>
</dbReference>
<feature type="region of interest" description="Disordered" evidence="1">
    <location>
        <begin position="33"/>
        <end position="58"/>
    </location>
</feature>
<evidence type="ECO:0000256" key="2">
    <source>
        <dbReference type="SAM" id="SignalP"/>
    </source>
</evidence>
<feature type="signal peptide" evidence="2">
    <location>
        <begin position="1"/>
        <end position="29"/>
    </location>
</feature>
<organism evidence="3">
    <name type="scientific">Tachysurus fulvidraco</name>
    <name type="common">Yellow catfish</name>
    <name type="synonym">Pimelodus fulvidraco</name>
    <dbReference type="NCBI Taxonomy" id="1234273"/>
    <lineage>
        <taxon>Eukaryota</taxon>
        <taxon>Metazoa</taxon>
        <taxon>Chordata</taxon>
        <taxon>Craniata</taxon>
        <taxon>Vertebrata</taxon>
        <taxon>Euteleostomi</taxon>
        <taxon>Actinopterygii</taxon>
        <taxon>Neopterygii</taxon>
        <taxon>Teleostei</taxon>
        <taxon>Ostariophysi</taxon>
        <taxon>Siluriformes</taxon>
        <taxon>Bagridae</taxon>
        <taxon>Tachysurus</taxon>
    </lineage>
</organism>
<feature type="chain" id="PRO_5006050249" evidence="2">
    <location>
        <begin position="30"/>
        <end position="112"/>
    </location>
</feature>
<dbReference type="EMBL" id="KR261700">
    <property type="protein sequence ID" value="ALK82256.1"/>
    <property type="molecule type" value="mRNA"/>
</dbReference>
<dbReference type="GO" id="GO:0016608">
    <property type="term" value="F:growth hormone-releasing hormone activity"/>
    <property type="evidence" value="ECO:0007669"/>
    <property type="project" value="InterPro"/>
</dbReference>